<reference evidence="2 3" key="1">
    <citation type="submission" date="2021-01" db="EMBL/GenBank/DDBJ databases">
        <title>Genomic Encyclopedia of Type Strains, Phase IV (KMG-IV): sequencing the most valuable type-strain genomes for metagenomic binning, comparative biology and taxonomic classification.</title>
        <authorList>
            <person name="Goeker M."/>
        </authorList>
    </citation>
    <scope>NUCLEOTIDE SEQUENCE [LARGE SCALE GENOMIC DNA]</scope>
    <source>
        <strain evidence="2 3">DSM 23711</strain>
    </source>
</reference>
<keyword evidence="1" id="KW-0472">Membrane</keyword>
<dbReference type="EMBL" id="JAFBDR010000022">
    <property type="protein sequence ID" value="MBM7572873.1"/>
    <property type="molecule type" value="Genomic_DNA"/>
</dbReference>
<gene>
    <name evidence="2" type="ORF">JOC48_003404</name>
</gene>
<name>A0ABS2N498_9BACI</name>
<keyword evidence="3" id="KW-1185">Reference proteome</keyword>
<organism evidence="2 3">
    <name type="scientific">Aquibacillus albus</name>
    <dbReference type="NCBI Taxonomy" id="1168171"/>
    <lineage>
        <taxon>Bacteria</taxon>
        <taxon>Bacillati</taxon>
        <taxon>Bacillota</taxon>
        <taxon>Bacilli</taxon>
        <taxon>Bacillales</taxon>
        <taxon>Bacillaceae</taxon>
        <taxon>Aquibacillus</taxon>
    </lineage>
</organism>
<feature type="transmembrane region" description="Helical" evidence="1">
    <location>
        <begin position="35"/>
        <end position="54"/>
    </location>
</feature>
<evidence type="ECO:0000313" key="3">
    <source>
        <dbReference type="Proteomes" id="UP001296943"/>
    </source>
</evidence>
<keyword evidence="1" id="KW-1133">Transmembrane helix</keyword>
<proteinExistence type="predicted"/>
<keyword evidence="1" id="KW-0812">Transmembrane</keyword>
<dbReference type="Proteomes" id="UP001296943">
    <property type="component" value="Unassembled WGS sequence"/>
</dbReference>
<sequence>MKQYAFMRILLAFFFLYIAWPSIRSEVTQLSSIFWATWLAFFLLVVGANFATILKMIQPPVMEKDQINEVYHTEKN</sequence>
<dbReference type="RefSeq" id="WP_204501538.1">
    <property type="nucleotide sequence ID" value="NZ_JAFBDR010000022.1"/>
</dbReference>
<protein>
    <submittedName>
        <fullName evidence="2">Uncharacterized protein</fullName>
    </submittedName>
</protein>
<accession>A0ABS2N498</accession>
<comment type="caution">
    <text evidence="2">The sequence shown here is derived from an EMBL/GenBank/DDBJ whole genome shotgun (WGS) entry which is preliminary data.</text>
</comment>
<evidence type="ECO:0000313" key="2">
    <source>
        <dbReference type="EMBL" id="MBM7572873.1"/>
    </source>
</evidence>
<evidence type="ECO:0000256" key="1">
    <source>
        <dbReference type="SAM" id="Phobius"/>
    </source>
</evidence>